<name>A0ABD5S0E4_9EURY</name>
<dbReference type="GO" id="GO:0032259">
    <property type="term" value="P:methylation"/>
    <property type="evidence" value="ECO:0007669"/>
    <property type="project" value="UniProtKB-KW"/>
</dbReference>
<evidence type="ECO:0000256" key="2">
    <source>
        <dbReference type="ARBA" id="ARBA00022679"/>
    </source>
</evidence>
<organism evidence="5 6">
    <name type="scientific">Halobium palmae</name>
    <dbReference type="NCBI Taxonomy" id="1776492"/>
    <lineage>
        <taxon>Archaea</taxon>
        <taxon>Methanobacteriati</taxon>
        <taxon>Methanobacteriota</taxon>
        <taxon>Stenosarchaea group</taxon>
        <taxon>Halobacteria</taxon>
        <taxon>Halobacteriales</taxon>
        <taxon>Haloferacaceae</taxon>
        <taxon>Halobium</taxon>
    </lineage>
</organism>
<keyword evidence="6" id="KW-1185">Reference proteome</keyword>
<dbReference type="InterPro" id="IPR029063">
    <property type="entry name" value="SAM-dependent_MTases_sf"/>
</dbReference>
<evidence type="ECO:0000313" key="5">
    <source>
        <dbReference type="EMBL" id="MFC6724982.1"/>
    </source>
</evidence>
<sequence>MNRPPYCLELESTVPDGPPTYRFRTADGVCSKDSFRTPELLLLEHVWGTDPGDVLSVEANYGVVGTVLSSAADSVRMTESSARATRLCELNARENDAAATVSLATGFSTSEGKFDTVTYAPKPFTPVEIGNARLRRGLSQLRPDGRLYLAASKRSGLSRYETCLRETGAAVDRVASGGEYRLLEATPTTASRESTPRSPVESRTLRPTVDGIDLSLVTVPGVFSASELDEGTRLLLESATVTDGDRTLDLCCGYGAAGAYAARTADCEVWLSDDDRVATLCAGRSLRASGVDGT</sequence>
<dbReference type="Proteomes" id="UP001596328">
    <property type="component" value="Unassembled WGS sequence"/>
</dbReference>
<gene>
    <name evidence="5" type="ORF">ACFQE1_11490</name>
</gene>
<dbReference type="SUPFAM" id="SSF53335">
    <property type="entry name" value="S-adenosyl-L-methionine-dependent methyltransferases"/>
    <property type="match status" value="2"/>
</dbReference>
<proteinExistence type="predicted"/>
<protein>
    <submittedName>
        <fullName evidence="5">Methyltransferase</fullName>
    </submittedName>
</protein>
<dbReference type="InterPro" id="IPR046977">
    <property type="entry name" value="RsmC/RlmG"/>
</dbReference>
<dbReference type="EMBL" id="JBHSWU010000344">
    <property type="protein sequence ID" value="MFC6724982.1"/>
    <property type="molecule type" value="Genomic_DNA"/>
</dbReference>
<accession>A0ABD5S0E4</accession>
<feature type="region of interest" description="Disordered" evidence="3">
    <location>
        <begin position="185"/>
        <end position="204"/>
    </location>
</feature>
<keyword evidence="2" id="KW-0808">Transferase</keyword>
<evidence type="ECO:0000256" key="3">
    <source>
        <dbReference type="SAM" id="MobiDB-lite"/>
    </source>
</evidence>
<dbReference type="Pfam" id="PF05175">
    <property type="entry name" value="MTS"/>
    <property type="match status" value="2"/>
</dbReference>
<feature type="non-terminal residue" evidence="5">
    <location>
        <position position="294"/>
    </location>
</feature>
<keyword evidence="1 5" id="KW-0489">Methyltransferase</keyword>
<dbReference type="AlphaFoldDB" id="A0ABD5S0E4"/>
<comment type="caution">
    <text evidence="5">The sequence shown here is derived from an EMBL/GenBank/DDBJ whole genome shotgun (WGS) entry which is preliminary data.</text>
</comment>
<dbReference type="InterPro" id="IPR007848">
    <property type="entry name" value="Small_mtfrase_dom"/>
</dbReference>
<feature type="domain" description="Methyltransferase small" evidence="4">
    <location>
        <begin position="21"/>
        <end position="183"/>
    </location>
</feature>
<evidence type="ECO:0000256" key="1">
    <source>
        <dbReference type="ARBA" id="ARBA00022603"/>
    </source>
</evidence>
<feature type="domain" description="Methyltransferase small" evidence="4">
    <location>
        <begin position="214"/>
        <end position="292"/>
    </location>
</feature>
<evidence type="ECO:0000259" key="4">
    <source>
        <dbReference type="Pfam" id="PF05175"/>
    </source>
</evidence>
<dbReference type="Gene3D" id="3.40.50.150">
    <property type="entry name" value="Vaccinia Virus protein VP39"/>
    <property type="match status" value="2"/>
</dbReference>
<evidence type="ECO:0000313" key="6">
    <source>
        <dbReference type="Proteomes" id="UP001596328"/>
    </source>
</evidence>
<reference evidence="5 6" key="1">
    <citation type="journal article" date="2019" name="Int. J. Syst. Evol. Microbiol.">
        <title>The Global Catalogue of Microorganisms (GCM) 10K type strain sequencing project: providing services to taxonomists for standard genome sequencing and annotation.</title>
        <authorList>
            <consortium name="The Broad Institute Genomics Platform"/>
            <consortium name="The Broad Institute Genome Sequencing Center for Infectious Disease"/>
            <person name="Wu L."/>
            <person name="Ma J."/>
        </authorList>
    </citation>
    <scope>NUCLEOTIDE SEQUENCE [LARGE SCALE GENOMIC DNA]</scope>
    <source>
        <strain evidence="5 6">NBRC 111368</strain>
    </source>
</reference>
<dbReference type="GO" id="GO:0008168">
    <property type="term" value="F:methyltransferase activity"/>
    <property type="evidence" value="ECO:0007669"/>
    <property type="project" value="UniProtKB-KW"/>
</dbReference>
<dbReference type="PANTHER" id="PTHR47816">
    <property type="entry name" value="RIBOSOMAL RNA SMALL SUBUNIT METHYLTRANSFERASE C"/>
    <property type="match status" value="1"/>
</dbReference>
<dbReference type="PANTHER" id="PTHR47816:SF4">
    <property type="entry name" value="RIBOSOMAL RNA SMALL SUBUNIT METHYLTRANSFERASE C"/>
    <property type="match status" value="1"/>
</dbReference>
<feature type="compositionally biased region" description="Polar residues" evidence="3">
    <location>
        <begin position="186"/>
        <end position="197"/>
    </location>
</feature>